<reference evidence="1 2" key="1">
    <citation type="submission" date="2016-10" db="EMBL/GenBank/DDBJ databases">
        <title>Genome sequence of the basidiomycete white-rot fungus Trametes pubescens.</title>
        <authorList>
            <person name="Makela M.R."/>
            <person name="Granchi Z."/>
            <person name="Peng M."/>
            <person name="De Vries R.P."/>
            <person name="Grigoriev I."/>
            <person name="Riley R."/>
            <person name="Hilden K."/>
        </authorList>
    </citation>
    <scope>NUCLEOTIDE SEQUENCE [LARGE SCALE GENOMIC DNA]</scope>
    <source>
        <strain evidence="1 2">FBCC735</strain>
    </source>
</reference>
<name>A0A1M2VT72_TRAPU</name>
<accession>A0A1M2VT72</accession>
<comment type="caution">
    <text evidence="1">The sequence shown here is derived from an EMBL/GenBank/DDBJ whole genome shotgun (WGS) entry which is preliminary data.</text>
</comment>
<sequence length="64" mass="7384">MFSMIFQTKKIIVLRSASSFATVEGPSPPTSRFRDSKAIVDFAFKKHTDRDRRIVMPLLIEIVR</sequence>
<gene>
    <name evidence="1" type="ORF">TRAPUB_12678</name>
</gene>
<dbReference type="Proteomes" id="UP000184267">
    <property type="component" value="Unassembled WGS sequence"/>
</dbReference>
<dbReference type="EMBL" id="MNAD01000731">
    <property type="protein sequence ID" value="OJT10809.1"/>
    <property type="molecule type" value="Genomic_DNA"/>
</dbReference>
<evidence type="ECO:0000313" key="2">
    <source>
        <dbReference type="Proteomes" id="UP000184267"/>
    </source>
</evidence>
<dbReference type="AlphaFoldDB" id="A0A1M2VT72"/>
<keyword evidence="2" id="KW-1185">Reference proteome</keyword>
<proteinExistence type="predicted"/>
<evidence type="ECO:0000313" key="1">
    <source>
        <dbReference type="EMBL" id="OJT10809.1"/>
    </source>
</evidence>
<organism evidence="1 2">
    <name type="scientific">Trametes pubescens</name>
    <name type="common">White-rot fungus</name>
    <dbReference type="NCBI Taxonomy" id="154538"/>
    <lineage>
        <taxon>Eukaryota</taxon>
        <taxon>Fungi</taxon>
        <taxon>Dikarya</taxon>
        <taxon>Basidiomycota</taxon>
        <taxon>Agaricomycotina</taxon>
        <taxon>Agaricomycetes</taxon>
        <taxon>Polyporales</taxon>
        <taxon>Polyporaceae</taxon>
        <taxon>Trametes</taxon>
    </lineage>
</organism>
<protein>
    <submittedName>
        <fullName evidence="1">Uncharacterized protein</fullName>
    </submittedName>
</protein>